<comment type="caution">
    <text evidence="2">The sequence shown here is derived from an EMBL/GenBank/DDBJ whole genome shotgun (WGS) entry which is preliminary data.</text>
</comment>
<dbReference type="RefSeq" id="WP_198109279.1">
    <property type="nucleotide sequence ID" value="NZ_JAEDAK010000001.1"/>
</dbReference>
<accession>A0A931IZ34</accession>
<dbReference type="AlphaFoldDB" id="A0A931IZ34"/>
<gene>
    <name evidence="2" type="ORF">I7X39_02055</name>
</gene>
<name>A0A931IZ34_9BURK</name>
<sequence>MDPKPLFENAHTPAGPSASKDRIASAGSHAMQRGAHLSPCRRYRYALWRRWGDGPHAMFVGLNPSTADETVDDPTIRRCIAFARAWGYGALCMANLFAFRATRPADMLAQEDPVGPENDAYLRRLATEAGVVVAAWGTRGTHRDRHTAVRALLPQLHYLRLTTDGHPGHPLYLPAGLRPVAWRPSSE</sequence>
<dbReference type="EMBL" id="JAEDAK010000001">
    <property type="protein sequence ID" value="MBH9575678.1"/>
    <property type="molecule type" value="Genomic_DNA"/>
</dbReference>
<keyword evidence="3" id="KW-1185">Reference proteome</keyword>
<reference evidence="2" key="1">
    <citation type="submission" date="2020-12" db="EMBL/GenBank/DDBJ databases">
        <title>The genome sequence of Inhella sp. 1Y17.</title>
        <authorList>
            <person name="Liu Y."/>
        </authorList>
    </citation>
    <scope>NUCLEOTIDE SEQUENCE</scope>
    <source>
        <strain evidence="2">1Y17</strain>
    </source>
</reference>
<protein>
    <submittedName>
        <fullName evidence="2">DUF1643 domain-containing protein</fullName>
    </submittedName>
</protein>
<organism evidence="2 3">
    <name type="scientific">Inhella proteolytica</name>
    <dbReference type="NCBI Taxonomy" id="2795029"/>
    <lineage>
        <taxon>Bacteria</taxon>
        <taxon>Pseudomonadati</taxon>
        <taxon>Pseudomonadota</taxon>
        <taxon>Betaproteobacteria</taxon>
        <taxon>Burkholderiales</taxon>
        <taxon>Sphaerotilaceae</taxon>
        <taxon>Inhella</taxon>
    </lineage>
</organism>
<proteinExistence type="predicted"/>
<dbReference type="InterPro" id="IPR012441">
    <property type="entry name" value="DUF1643"/>
</dbReference>
<feature type="region of interest" description="Disordered" evidence="1">
    <location>
        <begin position="1"/>
        <end position="30"/>
    </location>
</feature>
<evidence type="ECO:0000256" key="1">
    <source>
        <dbReference type="SAM" id="MobiDB-lite"/>
    </source>
</evidence>
<dbReference type="Pfam" id="PF07799">
    <property type="entry name" value="DUF1643"/>
    <property type="match status" value="1"/>
</dbReference>
<dbReference type="Proteomes" id="UP000613266">
    <property type="component" value="Unassembled WGS sequence"/>
</dbReference>
<evidence type="ECO:0000313" key="2">
    <source>
        <dbReference type="EMBL" id="MBH9575678.1"/>
    </source>
</evidence>
<evidence type="ECO:0000313" key="3">
    <source>
        <dbReference type="Proteomes" id="UP000613266"/>
    </source>
</evidence>